<dbReference type="EMBL" id="CP017146">
    <property type="protein sequence ID" value="QHO68881.1"/>
    <property type="molecule type" value="Genomic_DNA"/>
</dbReference>
<organism evidence="1 2">
    <name type="scientific">Marisediminicola antarctica</name>
    <dbReference type="NCBI Taxonomy" id="674079"/>
    <lineage>
        <taxon>Bacteria</taxon>
        <taxon>Bacillati</taxon>
        <taxon>Actinomycetota</taxon>
        <taxon>Actinomycetes</taxon>
        <taxon>Micrococcales</taxon>
        <taxon>Microbacteriaceae</taxon>
        <taxon>Marisediminicola</taxon>
    </lineage>
</organism>
<evidence type="ECO:0000313" key="1">
    <source>
        <dbReference type="EMBL" id="QHO68881.1"/>
    </source>
</evidence>
<dbReference type="KEGG" id="mant:BHD05_03715"/>
<dbReference type="OrthoDB" id="5074760at2"/>
<dbReference type="RefSeq" id="WP_161885242.1">
    <property type="nucleotide sequence ID" value="NZ_CP017146.1"/>
</dbReference>
<protein>
    <submittedName>
        <fullName evidence="1">Uncharacterized protein</fullName>
    </submittedName>
</protein>
<name>A0A7L5AIC9_9MICO</name>
<proteinExistence type="predicted"/>
<dbReference type="Proteomes" id="UP000464507">
    <property type="component" value="Chromosome"/>
</dbReference>
<accession>A0A7L5AIC9</accession>
<dbReference type="AlphaFoldDB" id="A0A7L5AIC9"/>
<reference evidence="1 2" key="1">
    <citation type="submission" date="2016-09" db="EMBL/GenBank/DDBJ databases">
        <title>Complete genome sequence of microbes from the polar regions.</title>
        <authorList>
            <person name="Liao L."/>
            <person name="Chen B."/>
        </authorList>
    </citation>
    <scope>NUCLEOTIDE SEQUENCE [LARGE SCALE GENOMIC DNA]</scope>
    <source>
        <strain evidence="1 2">ZS314</strain>
    </source>
</reference>
<evidence type="ECO:0000313" key="2">
    <source>
        <dbReference type="Proteomes" id="UP000464507"/>
    </source>
</evidence>
<gene>
    <name evidence="1" type="ORF">BHD05_03715</name>
</gene>
<dbReference type="PROSITE" id="PS51257">
    <property type="entry name" value="PROKAR_LIPOPROTEIN"/>
    <property type="match status" value="1"/>
</dbReference>
<sequence>MILTRRRKWGALLVLAGIALSLTGCRTEYRGYDSGIDGTLWRQIDSFEDPLSRSLYQPPVNEPVGYLDSLQGERWNSSVASASDLELPEGGVVLYDLSSTDSAAEVSVFIASGPRPDVPTDDGQHHDGPSQVFTCYRMEAAFSTRVMPSVDRVTFDDCPAALVELMPEGAVFASGEVFDG</sequence>
<keyword evidence="2" id="KW-1185">Reference proteome</keyword>